<gene>
    <name evidence="1" type="ORF">S101447_00837</name>
</gene>
<name>A0A1Y0V1Z8_9PROT</name>
<dbReference type="AlphaFoldDB" id="A0A1Y0V1Z8"/>
<dbReference type="Proteomes" id="UP000195633">
    <property type="component" value="Chromosome"/>
</dbReference>
<dbReference type="EMBL" id="CP021524">
    <property type="protein sequence ID" value="ARW09939.1"/>
    <property type="molecule type" value="Genomic_DNA"/>
</dbReference>
<dbReference type="RefSeq" id="WP_087635430.1">
    <property type="nucleotide sequence ID" value="NZ_CP021524.1"/>
</dbReference>
<accession>A0A1Y0V1Z8</accession>
<organism evidence="1 2">
    <name type="scientific">Acetobacter ascendens</name>
    <dbReference type="NCBI Taxonomy" id="481146"/>
    <lineage>
        <taxon>Bacteria</taxon>
        <taxon>Pseudomonadati</taxon>
        <taxon>Pseudomonadota</taxon>
        <taxon>Alphaproteobacteria</taxon>
        <taxon>Acetobacterales</taxon>
        <taxon>Acetobacteraceae</taxon>
        <taxon>Acetobacter</taxon>
    </lineage>
</organism>
<evidence type="ECO:0000313" key="2">
    <source>
        <dbReference type="Proteomes" id="UP000195633"/>
    </source>
</evidence>
<sequence length="398" mass="43762">MSDITQAVTVVGSSAANWCRAPRCRVLIDGKIRQETQVKQFSLMRTRYSRADTLTLTLAVDRQLLASARIGSSAGWFDQADAASGRPGPEIDITLQMQDAALGGAQWTTIFQGLVTTVSYEPTLATLDIECRDYLARLLDMRVLAAWMNMTGPEILKDMAARAGLAANVSITGGMQGQFRQTEHKRHSGVSGNRFRSAFDLARYIANSSQADLYVDGTTLVCRPMLSPSSDGAVVHKMAYVDSGVGAAIRADCESLTLRRDYQIAKGVMVHVLSWDSRQRTKVEWYFGPDGGSARKASEVGNLHSFQFPGLRMDEAQAKAEQLYHEIVAHERVISYEAPGMISLEPRHFMSLAGTNSTWDGTHAVDAVTTSYGEGTGFRQNVTLRNRDVTQDETQEYD</sequence>
<proteinExistence type="predicted"/>
<protein>
    <submittedName>
        <fullName evidence="1">Uncharacterized protein</fullName>
    </submittedName>
</protein>
<dbReference type="SUPFAM" id="SSF69279">
    <property type="entry name" value="Phage tail proteins"/>
    <property type="match status" value="1"/>
</dbReference>
<evidence type="ECO:0000313" key="1">
    <source>
        <dbReference type="EMBL" id="ARW09939.1"/>
    </source>
</evidence>
<reference evidence="1 2" key="1">
    <citation type="submission" date="2017-05" db="EMBL/GenBank/DDBJ databases">
        <title>Genome sequence of Acetobacter pasteurianus subsp. ascendens strain SRCM101447.</title>
        <authorList>
            <person name="Cho S.H."/>
        </authorList>
    </citation>
    <scope>NUCLEOTIDE SEQUENCE [LARGE SCALE GENOMIC DNA]</scope>
    <source>
        <strain evidence="1 2">SRCM101447</strain>
    </source>
</reference>